<evidence type="ECO:0000256" key="3">
    <source>
        <dbReference type="SAM" id="SignalP"/>
    </source>
</evidence>
<dbReference type="InterPro" id="IPR006059">
    <property type="entry name" value="SBP"/>
</dbReference>
<dbReference type="Proteomes" id="UP000595046">
    <property type="component" value="Chromosome"/>
</dbReference>
<feature type="chain" id="PRO_5038896530" evidence="3">
    <location>
        <begin position="25"/>
        <end position="440"/>
    </location>
</feature>
<keyword evidence="3" id="KW-0732">Signal</keyword>
<dbReference type="Gene3D" id="3.40.190.10">
    <property type="entry name" value="Periplasmic binding protein-like II"/>
    <property type="match status" value="2"/>
</dbReference>
<dbReference type="InterPro" id="IPR050490">
    <property type="entry name" value="Bact_solute-bd_prot1"/>
</dbReference>
<accession>A0A7T1TC70</accession>
<reference evidence="5" key="1">
    <citation type="submission" date="2020-02" db="EMBL/GenBank/DDBJ databases">
        <title>Streptomyces sp. ASO4wet.</title>
        <authorList>
            <person name="Risdian C."/>
            <person name="Landwehr W."/>
            <person name="Schupp P."/>
            <person name="Wink J."/>
        </authorList>
    </citation>
    <scope>NUCLEOTIDE SEQUENCE [LARGE SCALE GENOMIC DNA]</scope>
    <source>
        <strain evidence="5">ASO4wet</strain>
    </source>
</reference>
<gene>
    <name evidence="4" type="ORF">G4Z16_31505</name>
</gene>
<evidence type="ECO:0000313" key="4">
    <source>
        <dbReference type="EMBL" id="QPP10205.1"/>
    </source>
</evidence>
<dbReference type="AlphaFoldDB" id="A0A7T1TC70"/>
<organism evidence="4 5">
    <name type="scientific">Streptomyces bathyalis</name>
    <dbReference type="NCBI Taxonomy" id="2710756"/>
    <lineage>
        <taxon>Bacteria</taxon>
        <taxon>Bacillati</taxon>
        <taxon>Actinomycetota</taxon>
        <taxon>Actinomycetes</taxon>
        <taxon>Kitasatosporales</taxon>
        <taxon>Streptomycetaceae</taxon>
        <taxon>Streptomyces</taxon>
    </lineage>
</organism>
<comment type="similarity">
    <text evidence="1">Belongs to the bacterial solute-binding protein 1 family.</text>
</comment>
<keyword evidence="5" id="KW-1185">Reference proteome</keyword>
<protein>
    <submittedName>
        <fullName evidence="4">Carbohydrate ABC transporter substrate-binding protein</fullName>
    </submittedName>
</protein>
<evidence type="ECO:0000256" key="1">
    <source>
        <dbReference type="ARBA" id="ARBA00008520"/>
    </source>
</evidence>
<keyword evidence="2" id="KW-0813">Transport</keyword>
<name>A0A7T1TC70_9ACTN</name>
<dbReference type="Pfam" id="PF01547">
    <property type="entry name" value="SBP_bac_1"/>
    <property type="match status" value="1"/>
</dbReference>
<feature type="signal peptide" evidence="3">
    <location>
        <begin position="1"/>
        <end position="24"/>
    </location>
</feature>
<dbReference type="PANTHER" id="PTHR43649">
    <property type="entry name" value="ARABINOSE-BINDING PROTEIN-RELATED"/>
    <property type="match status" value="1"/>
</dbReference>
<sequence length="440" mass="46821">MRFGIPARRSPALATLVALSISLAGCSSGSLGSSGDKDKLTLEFLVPTGPDSLPVGERLAKDFTASHPDIKVDVEARPGGGEGDNVVKTRLATGEMADVFLYNTGSLFQAIDPKKNLVPMTDEKWVGDLDDLFRPTASVGDQVYGAPAGSNMGGGVLYNRKVYADLDLKVPKTWDGFMANNAKIKKAGIAPVIQTYQETWTSQLFVLGDYHNVAAAEPDFAKEYTGNDVKYATSPDARRGFERLQDVHDAGYLNKGFASATYEQGLRMIGKGEGAHYPMLTNAISPVIEAVPAAKDDMGFFALPGEKAAQNGLTAWAPAAAYIPKSTEGEKLKAAKEFLAFIASPDGCKSLTKAQPPSGPYSVKGCELPADAPQAVKDTQRYFEDDAVTPALEFLSPVKGPALEQICIEVGSGIRSASKGAQLYDKDVAKQAKQLGLKGW</sequence>
<dbReference type="SUPFAM" id="SSF53850">
    <property type="entry name" value="Periplasmic binding protein-like II"/>
    <property type="match status" value="1"/>
</dbReference>
<dbReference type="PROSITE" id="PS51257">
    <property type="entry name" value="PROKAR_LIPOPROTEIN"/>
    <property type="match status" value="1"/>
</dbReference>
<dbReference type="EMBL" id="CP048882">
    <property type="protein sequence ID" value="QPP10205.1"/>
    <property type="molecule type" value="Genomic_DNA"/>
</dbReference>
<dbReference type="PANTHER" id="PTHR43649:SF29">
    <property type="entry name" value="OSMOPROTECTIVE COMPOUNDS-BINDING PROTEIN GGTB"/>
    <property type="match status" value="1"/>
</dbReference>
<evidence type="ECO:0000256" key="2">
    <source>
        <dbReference type="ARBA" id="ARBA00022448"/>
    </source>
</evidence>
<dbReference type="RefSeq" id="WP_197353961.1">
    <property type="nucleotide sequence ID" value="NZ_CP048882.1"/>
</dbReference>
<evidence type="ECO:0000313" key="5">
    <source>
        <dbReference type="Proteomes" id="UP000595046"/>
    </source>
</evidence>
<proteinExistence type="inferred from homology"/>
<dbReference type="KEGG" id="sbat:G4Z16_31505"/>